<dbReference type="Gene3D" id="1.25.10.10">
    <property type="entry name" value="Leucine-rich Repeat Variant"/>
    <property type="match status" value="1"/>
</dbReference>
<name>A0AA40IBR1_CNENI</name>
<evidence type="ECO:0000313" key="2">
    <source>
        <dbReference type="Proteomes" id="UP001177744"/>
    </source>
</evidence>
<organism evidence="1 2">
    <name type="scientific">Cnephaeus nilssonii</name>
    <name type="common">Northern bat</name>
    <name type="synonym">Eptesicus nilssonii</name>
    <dbReference type="NCBI Taxonomy" id="3371016"/>
    <lineage>
        <taxon>Eukaryota</taxon>
        <taxon>Metazoa</taxon>
        <taxon>Chordata</taxon>
        <taxon>Craniata</taxon>
        <taxon>Vertebrata</taxon>
        <taxon>Euteleostomi</taxon>
        <taxon>Mammalia</taxon>
        <taxon>Eutheria</taxon>
        <taxon>Laurasiatheria</taxon>
        <taxon>Chiroptera</taxon>
        <taxon>Yangochiroptera</taxon>
        <taxon>Vespertilionidae</taxon>
        <taxon>Cnephaeus</taxon>
    </lineage>
</organism>
<dbReference type="EMBL" id="JAULJE010000001">
    <property type="protein sequence ID" value="KAK1346683.1"/>
    <property type="molecule type" value="Genomic_DNA"/>
</dbReference>
<dbReference type="InterPro" id="IPR011989">
    <property type="entry name" value="ARM-like"/>
</dbReference>
<protein>
    <submittedName>
        <fullName evidence="1">Uncharacterized protein</fullName>
    </submittedName>
</protein>
<dbReference type="Proteomes" id="UP001177744">
    <property type="component" value="Unassembled WGS sequence"/>
</dbReference>
<evidence type="ECO:0000313" key="1">
    <source>
        <dbReference type="EMBL" id="KAK1346683.1"/>
    </source>
</evidence>
<gene>
    <name evidence="1" type="ORF">QTO34_000543</name>
</gene>
<reference evidence="1" key="1">
    <citation type="submission" date="2023-06" db="EMBL/GenBank/DDBJ databases">
        <title>Reference genome for the Northern bat (Eptesicus nilssonii), a most northern bat species.</title>
        <authorList>
            <person name="Laine V.N."/>
            <person name="Pulliainen A.T."/>
            <person name="Lilley T.M."/>
        </authorList>
    </citation>
    <scope>NUCLEOTIDE SEQUENCE</scope>
    <source>
        <strain evidence="1">BLF_Eptnil</strain>
        <tissue evidence="1">Kidney</tissue>
    </source>
</reference>
<comment type="caution">
    <text evidence="1">The sequence shown here is derived from an EMBL/GenBank/DDBJ whole genome shotgun (WGS) entry which is preliminary data.</text>
</comment>
<sequence length="318" mass="35816">MMYADHQEACAEHGGHQPQRDGGTDGAPVAVIVVSFWWYLKMLCSHLPQSRWELATAASTGPIHTRCWRQSCHSHLLPMLALLAPAAGTGLACTCCCHWTQLLHAVSGVSGAVAISTWEQRRREQVSHQTGNQGLQWEKLECQKTQETSRSARLQLLYHQLHSTYHDGWYCLGSEQTGFILQLVANVTNLNSTEHMKESTLHAICYLCQDSHTEQPQANSNESLTAIILEKKKEDPNVNMKLVATKAFLIYWSSSKQTLTKNLKGNTFSRFNVCDDKIDFAIETEEAAEQRGLRAHSKIYAKGALQLRFQFSHRHRQG</sequence>
<dbReference type="AlphaFoldDB" id="A0AA40IBR1"/>
<keyword evidence="2" id="KW-1185">Reference proteome</keyword>
<accession>A0AA40IBR1</accession>
<proteinExistence type="predicted"/>